<sequence>MSLNYEQLKNLSNYLNNKHADTGIGFHVDMNSFTLIRTQSGNNLNNSGDKVSPEEIKSYWKSYCQEKSVMFNETLFTNSPLSSVSASPVEGSIFDNIGEVNFEEDSQEEEEFAMPLPSTEYLQQLSAQLATDNRLTIDTTTSLSQNSQANITTPFLNMHHTVKDTETDCCCVVL</sequence>
<dbReference type="AlphaFoldDB" id="A0AAC8ZN81"/>
<organism evidence="1 2">
    <name type="scientific">Piscirickettsia salmonis</name>
    <dbReference type="NCBI Taxonomy" id="1238"/>
    <lineage>
        <taxon>Bacteria</taxon>
        <taxon>Pseudomonadati</taxon>
        <taxon>Pseudomonadota</taxon>
        <taxon>Gammaproteobacteria</taxon>
        <taxon>Thiotrichales</taxon>
        <taxon>Piscirickettsiaceae</taxon>
        <taxon>Piscirickettsia</taxon>
    </lineage>
</organism>
<dbReference type="Proteomes" id="UP000029558">
    <property type="component" value="Chromosome"/>
</dbReference>
<gene>
    <name evidence="1" type="ORF">KU39_266</name>
</gene>
<accession>A0AAC8ZN81</accession>
<evidence type="ECO:0000313" key="1">
    <source>
        <dbReference type="EMBL" id="ALB21450.1"/>
    </source>
</evidence>
<dbReference type="EMBL" id="CP012508">
    <property type="protein sequence ID" value="ALB21450.1"/>
    <property type="molecule type" value="Genomic_DNA"/>
</dbReference>
<evidence type="ECO:0000313" key="2">
    <source>
        <dbReference type="Proteomes" id="UP000029558"/>
    </source>
</evidence>
<proteinExistence type="predicted"/>
<reference evidence="1 2" key="1">
    <citation type="journal article" date="2014" name="Genome Announc.">
        <title>Comparative Genome Analysis of Two Isolates of the Fish Pathogen Piscirickettsia salmonis from Different Hosts Reveals Major Differences in Virulence-Associated Secretion Systems.</title>
        <authorList>
            <person name="Bohle H."/>
            <person name="Henriquez P."/>
            <person name="Grothusen H."/>
            <person name="Navas E."/>
            <person name="Sandoval A."/>
            <person name="Bustamante F."/>
            <person name="Bustos P."/>
            <person name="Mancilla M."/>
        </authorList>
    </citation>
    <scope>NUCLEOTIDE SEQUENCE [LARGE SCALE GENOMIC DNA]</scope>
    <source>
        <strain evidence="2">B1-32597</strain>
    </source>
</reference>
<protein>
    <submittedName>
        <fullName evidence="1">Uncharacterized protein</fullName>
    </submittedName>
</protein>
<dbReference type="RefSeq" id="WP_027243084.1">
    <property type="nucleotide sequence ID" value="NZ_CP012508.1"/>
</dbReference>
<name>A0AAC8ZN81_PISSA</name>